<dbReference type="InterPro" id="IPR045851">
    <property type="entry name" value="AMP-bd_C_sf"/>
</dbReference>
<evidence type="ECO:0000313" key="2">
    <source>
        <dbReference type="EMBL" id="MQY52665.1"/>
    </source>
</evidence>
<reference evidence="2 3" key="1">
    <citation type="submission" date="2019-10" db="EMBL/GenBank/DDBJ databases">
        <title>Whole-genome sequence of the purple nonsulfur photosynthetic bacterium Rhodocyclus tenuis.</title>
        <authorList>
            <person name="Kyndt J.A."/>
            <person name="Meyer T.E."/>
        </authorList>
    </citation>
    <scope>NUCLEOTIDE SEQUENCE [LARGE SCALE GENOMIC DNA]</scope>
    <source>
        <strain evidence="2 3">DSM 110</strain>
    </source>
</reference>
<comment type="caution">
    <text evidence="2">The sequence shown here is derived from an EMBL/GenBank/DDBJ whole genome shotgun (WGS) entry which is preliminary data.</text>
</comment>
<dbReference type="EMBL" id="WIXJ01000014">
    <property type="protein sequence ID" value="MQY52665.1"/>
    <property type="molecule type" value="Genomic_DNA"/>
</dbReference>
<dbReference type="Pfam" id="PF00501">
    <property type="entry name" value="AMP-binding"/>
    <property type="match status" value="1"/>
</dbReference>
<sequence>MTPYDTLEVRPPAEREAALLGALPQQVAHAQAHSPYFAELFAGVEAAAITSRAALAALPVTRKSDLIERQQTQAPFGGLTATPLADLAHVFASPGPIYDPEGCAADWWRFARALHAAGFVAGDLVHNTFSYHFTPAGFMLEGGARRLGCPVFPAGIGQTEQQVQAVADLRPAAYVGTPSFLRIIVDKADELRADVSSLKKALVSGEALPASLRQSLKARGICVRQAYATADLGLVAYETDAEEGLILDEGVLLEIVRPGTGDPVPEGEVGEVVVTSFNRDYPLIRFATGDLSAVLPGASPCGRTNVRIRGWLGRADQTTKIKGMFVHPAQIAQTLRRHPQVLRARLVVDNDTGADRMTLHCEAVATDEKLAAALVASLRELTKLRGEIAFCAPGTLANDGRVIEDRRRYD</sequence>
<dbReference type="Gene3D" id="3.40.50.12780">
    <property type="entry name" value="N-terminal domain of ligase-like"/>
    <property type="match status" value="1"/>
</dbReference>
<dbReference type="SUPFAM" id="SSF56801">
    <property type="entry name" value="Acetyl-CoA synthetase-like"/>
    <property type="match status" value="1"/>
</dbReference>
<accession>A0A6L5JZ82</accession>
<organism evidence="2 3">
    <name type="scientific">Rhodocyclus tenuis</name>
    <name type="common">Rhodospirillum tenue</name>
    <dbReference type="NCBI Taxonomy" id="1066"/>
    <lineage>
        <taxon>Bacteria</taxon>
        <taxon>Pseudomonadati</taxon>
        <taxon>Pseudomonadota</taxon>
        <taxon>Betaproteobacteria</taxon>
        <taxon>Rhodocyclales</taxon>
        <taxon>Rhodocyclaceae</taxon>
        <taxon>Rhodocyclus</taxon>
    </lineage>
</organism>
<dbReference type="InterPro" id="IPR000873">
    <property type="entry name" value="AMP-dep_synth/lig_dom"/>
</dbReference>
<dbReference type="InterPro" id="IPR042099">
    <property type="entry name" value="ANL_N_sf"/>
</dbReference>
<evidence type="ECO:0000313" key="3">
    <source>
        <dbReference type="Proteomes" id="UP000480275"/>
    </source>
</evidence>
<proteinExistence type="predicted"/>
<dbReference type="Proteomes" id="UP000480275">
    <property type="component" value="Unassembled WGS sequence"/>
</dbReference>
<dbReference type="AlphaFoldDB" id="A0A6L5JZ82"/>
<dbReference type="Gene3D" id="3.30.300.30">
    <property type="match status" value="1"/>
</dbReference>
<dbReference type="OrthoDB" id="56632at2"/>
<feature type="domain" description="AMP-dependent synthetase/ligase" evidence="1">
    <location>
        <begin position="145"/>
        <end position="275"/>
    </location>
</feature>
<protein>
    <submittedName>
        <fullName evidence="2">AMP-binding protein</fullName>
    </submittedName>
</protein>
<dbReference type="PANTHER" id="PTHR43845">
    <property type="entry name" value="BLR5969 PROTEIN"/>
    <property type="match status" value="1"/>
</dbReference>
<dbReference type="PANTHER" id="PTHR43845:SF1">
    <property type="entry name" value="BLR5969 PROTEIN"/>
    <property type="match status" value="1"/>
</dbReference>
<name>A0A6L5JZ82_RHOTE</name>
<evidence type="ECO:0000259" key="1">
    <source>
        <dbReference type="Pfam" id="PF00501"/>
    </source>
</evidence>
<gene>
    <name evidence="2" type="ORF">GHK24_12880</name>
</gene>